<reference evidence="1 2" key="1">
    <citation type="submission" date="2013-05" db="EMBL/GenBank/DDBJ databases">
        <title>Genome assembly of Chondromyces apiculatus DSM 436.</title>
        <authorList>
            <person name="Sharma G."/>
            <person name="Khatri I."/>
            <person name="Kaur C."/>
            <person name="Mayilraj S."/>
            <person name="Subramanian S."/>
        </authorList>
    </citation>
    <scope>NUCLEOTIDE SEQUENCE [LARGE SCALE GENOMIC DNA]</scope>
    <source>
        <strain evidence="1 2">DSM 436</strain>
    </source>
</reference>
<keyword evidence="2" id="KW-1185">Reference proteome</keyword>
<organism evidence="1 2">
    <name type="scientific">Chondromyces apiculatus DSM 436</name>
    <dbReference type="NCBI Taxonomy" id="1192034"/>
    <lineage>
        <taxon>Bacteria</taxon>
        <taxon>Pseudomonadati</taxon>
        <taxon>Myxococcota</taxon>
        <taxon>Polyangia</taxon>
        <taxon>Polyangiales</taxon>
        <taxon>Polyangiaceae</taxon>
        <taxon>Chondromyces</taxon>
    </lineage>
</organism>
<name>A0A017T9B1_9BACT</name>
<evidence type="ECO:0000313" key="1">
    <source>
        <dbReference type="EMBL" id="EYF05405.1"/>
    </source>
</evidence>
<comment type="caution">
    <text evidence="1">The sequence shown here is derived from an EMBL/GenBank/DDBJ whole genome shotgun (WGS) entry which is preliminary data.</text>
</comment>
<gene>
    <name evidence="1" type="ORF">CAP_3322</name>
</gene>
<dbReference type="EMBL" id="ASRX01000024">
    <property type="protein sequence ID" value="EYF05405.1"/>
    <property type="molecule type" value="Genomic_DNA"/>
</dbReference>
<protein>
    <submittedName>
        <fullName evidence="1">Uncharacterized protein</fullName>
    </submittedName>
</protein>
<sequence length="67" mass="7533">MNGRIDGRQRWSELFFAQLDARRTGTLQGATASGTCDGDVRPEPHRFMRLAGSERSLVEKKRSPRTA</sequence>
<dbReference type="Proteomes" id="UP000019678">
    <property type="component" value="Unassembled WGS sequence"/>
</dbReference>
<dbReference type="AlphaFoldDB" id="A0A017T9B1"/>
<proteinExistence type="predicted"/>
<evidence type="ECO:0000313" key="2">
    <source>
        <dbReference type="Proteomes" id="UP000019678"/>
    </source>
</evidence>
<accession>A0A017T9B1</accession>